<sequence length="200" mass="20713">MSNYRIMSPSTCVVSERAKIGQGAVVFPNNALLGESEVGAGAMLYPNNILEDSSVGGGCRVTASVLREASVGENTSVGPFAHLRPGARVGNNCRVGNFVEIKNSKIGDGTKIGHLTYVGDADVGKNCNVGCGVVFCNYDGKTKHRTVVGDNCFIGSNVNLVAPVTLGDGCYIAAGATVTEDVPAGAFVIGRVRPTCKEKK</sequence>
<comment type="similarity">
    <text evidence="4">In the N-terminal section; belongs to the N-acetylglucosamine-1-phosphate uridyltransferase family.</text>
</comment>
<evidence type="ECO:0000256" key="6">
    <source>
        <dbReference type="ARBA" id="ARBA00022679"/>
    </source>
</evidence>
<evidence type="ECO:0000256" key="4">
    <source>
        <dbReference type="ARBA" id="ARBA00007947"/>
    </source>
</evidence>
<dbReference type="Pfam" id="PF00132">
    <property type="entry name" value="Hexapep"/>
    <property type="match status" value="2"/>
</dbReference>
<comment type="catalytic activity">
    <reaction evidence="15">
        <text>N-acetyl-alpha-D-glucosamine 1-phosphate + UTP + H(+) = UDP-N-acetyl-alpha-D-glucosamine + diphosphate</text>
        <dbReference type="Rhea" id="RHEA:13509"/>
        <dbReference type="ChEBI" id="CHEBI:15378"/>
        <dbReference type="ChEBI" id="CHEBI:33019"/>
        <dbReference type="ChEBI" id="CHEBI:46398"/>
        <dbReference type="ChEBI" id="CHEBI:57705"/>
        <dbReference type="ChEBI" id="CHEBI:57776"/>
        <dbReference type="EC" id="2.7.7.23"/>
    </reaction>
</comment>
<evidence type="ECO:0008006" key="19">
    <source>
        <dbReference type="Google" id="ProtNLM"/>
    </source>
</evidence>
<keyword evidence="6" id="KW-0808">Transferase</keyword>
<name>A0A9D1V6J9_9FIRM</name>
<dbReference type="GO" id="GO:0008360">
    <property type="term" value="P:regulation of cell shape"/>
    <property type="evidence" value="ECO:0007669"/>
    <property type="project" value="UniProtKB-KW"/>
</dbReference>
<dbReference type="GO" id="GO:0046872">
    <property type="term" value="F:metal ion binding"/>
    <property type="evidence" value="ECO:0007669"/>
    <property type="project" value="UniProtKB-KW"/>
</dbReference>
<protein>
    <recommendedName>
        <fullName evidence="19">UDP-N-acetylglucosamine diphosphorylase</fullName>
    </recommendedName>
</protein>
<dbReference type="GO" id="GO:0006048">
    <property type="term" value="P:UDP-N-acetylglucosamine biosynthetic process"/>
    <property type="evidence" value="ECO:0007669"/>
    <property type="project" value="InterPro"/>
</dbReference>
<dbReference type="SUPFAM" id="SSF51161">
    <property type="entry name" value="Trimeric LpxA-like enzymes"/>
    <property type="match status" value="1"/>
</dbReference>
<accession>A0A9D1V6J9</accession>
<keyword evidence="8" id="KW-0479">Metal-binding</keyword>
<dbReference type="PANTHER" id="PTHR43584">
    <property type="entry name" value="NUCLEOTIDYL TRANSFERASE"/>
    <property type="match status" value="1"/>
</dbReference>
<evidence type="ECO:0000256" key="14">
    <source>
        <dbReference type="ARBA" id="ARBA00048247"/>
    </source>
</evidence>
<evidence type="ECO:0000256" key="7">
    <source>
        <dbReference type="ARBA" id="ARBA00022695"/>
    </source>
</evidence>
<dbReference type="AlphaFoldDB" id="A0A9D1V6J9"/>
<dbReference type="PANTHER" id="PTHR43584:SF3">
    <property type="entry name" value="BIFUNCTIONAL PROTEIN GLMU"/>
    <property type="match status" value="1"/>
</dbReference>
<dbReference type="InterPro" id="IPR038009">
    <property type="entry name" value="GlmU_C_LbH"/>
</dbReference>
<evidence type="ECO:0000313" key="18">
    <source>
        <dbReference type="Proteomes" id="UP000824204"/>
    </source>
</evidence>
<dbReference type="GO" id="GO:0003977">
    <property type="term" value="F:UDP-N-acetylglucosamine diphosphorylase activity"/>
    <property type="evidence" value="ECO:0007669"/>
    <property type="project" value="UniProtKB-EC"/>
</dbReference>
<dbReference type="EMBL" id="DXFX01000007">
    <property type="protein sequence ID" value="HIX06943.1"/>
    <property type="molecule type" value="Genomic_DNA"/>
</dbReference>
<evidence type="ECO:0000256" key="9">
    <source>
        <dbReference type="ARBA" id="ARBA00022842"/>
    </source>
</evidence>
<comment type="similarity">
    <text evidence="3">In the C-terminal section; belongs to the transferase hexapeptide repeat family.</text>
</comment>
<evidence type="ECO:0000256" key="12">
    <source>
        <dbReference type="ARBA" id="ARBA00023315"/>
    </source>
</evidence>
<keyword evidence="12" id="KW-0012">Acyltransferase</keyword>
<dbReference type="InterPro" id="IPR001451">
    <property type="entry name" value="Hexapep"/>
</dbReference>
<evidence type="ECO:0000256" key="3">
    <source>
        <dbReference type="ARBA" id="ARBA00007707"/>
    </source>
</evidence>
<comment type="subcellular location">
    <subcellularLocation>
        <location evidence="2">Cytoplasm</location>
    </subcellularLocation>
</comment>
<dbReference type="InterPro" id="IPR050065">
    <property type="entry name" value="GlmU-like"/>
</dbReference>
<evidence type="ECO:0000256" key="10">
    <source>
        <dbReference type="ARBA" id="ARBA00022960"/>
    </source>
</evidence>
<keyword evidence="7" id="KW-0548">Nucleotidyltransferase</keyword>
<dbReference type="Proteomes" id="UP000824204">
    <property type="component" value="Unassembled WGS sequence"/>
</dbReference>
<evidence type="ECO:0000313" key="17">
    <source>
        <dbReference type="EMBL" id="HIX06943.1"/>
    </source>
</evidence>
<dbReference type="Gene3D" id="2.160.10.10">
    <property type="entry name" value="Hexapeptide repeat proteins"/>
    <property type="match status" value="1"/>
</dbReference>
<dbReference type="InterPro" id="IPR011004">
    <property type="entry name" value="Trimer_LpxA-like_sf"/>
</dbReference>
<gene>
    <name evidence="17" type="ORF">H9741_00540</name>
</gene>
<evidence type="ECO:0000256" key="8">
    <source>
        <dbReference type="ARBA" id="ARBA00022723"/>
    </source>
</evidence>
<proteinExistence type="inferred from homology"/>
<dbReference type="CDD" id="cd03353">
    <property type="entry name" value="LbH_GlmU_C"/>
    <property type="match status" value="1"/>
</dbReference>
<comment type="catalytic activity">
    <reaction evidence="14">
        <text>alpha-D-glucosamine 1-phosphate + acetyl-CoA = N-acetyl-alpha-D-glucosamine 1-phosphate + CoA + H(+)</text>
        <dbReference type="Rhea" id="RHEA:13725"/>
        <dbReference type="ChEBI" id="CHEBI:15378"/>
        <dbReference type="ChEBI" id="CHEBI:57287"/>
        <dbReference type="ChEBI" id="CHEBI:57288"/>
        <dbReference type="ChEBI" id="CHEBI:57776"/>
        <dbReference type="ChEBI" id="CHEBI:58516"/>
        <dbReference type="EC" id="2.3.1.157"/>
    </reaction>
</comment>
<evidence type="ECO:0000256" key="2">
    <source>
        <dbReference type="ARBA" id="ARBA00004496"/>
    </source>
</evidence>
<evidence type="ECO:0000256" key="16">
    <source>
        <dbReference type="ARBA" id="ARBA00049628"/>
    </source>
</evidence>
<keyword evidence="11" id="KW-0573">Peptidoglycan synthesis</keyword>
<evidence type="ECO:0000256" key="5">
    <source>
        <dbReference type="ARBA" id="ARBA00022490"/>
    </source>
</evidence>
<evidence type="ECO:0000256" key="13">
    <source>
        <dbReference type="ARBA" id="ARBA00023316"/>
    </source>
</evidence>
<comment type="function">
    <text evidence="16">Catalyzes the last two sequential reactions in the de novo biosynthetic pathway for UDP-N-acetylglucosamine (UDP-GlcNAc). The C-terminal domain catalyzes the transfer of acetyl group from acetyl coenzyme A to glucosamine-1-phosphate (GlcN-1-P) to produce N-acetylglucosamine-1-phosphate (GlcNAc-1-P), which is converted into UDP-GlcNAc by the transfer of uridine 5-monophosphate (from uridine 5-triphosphate), a reaction catalyzed by the N-terminal domain.</text>
</comment>
<evidence type="ECO:0000256" key="11">
    <source>
        <dbReference type="ARBA" id="ARBA00022984"/>
    </source>
</evidence>
<dbReference type="GO" id="GO:0005737">
    <property type="term" value="C:cytoplasm"/>
    <property type="evidence" value="ECO:0007669"/>
    <property type="project" value="UniProtKB-SubCell"/>
</dbReference>
<comment type="caution">
    <text evidence="17">The sequence shown here is derived from an EMBL/GenBank/DDBJ whole genome shotgun (WGS) entry which is preliminary data.</text>
</comment>
<reference evidence="17" key="1">
    <citation type="journal article" date="2021" name="PeerJ">
        <title>Extensive microbial diversity within the chicken gut microbiome revealed by metagenomics and culture.</title>
        <authorList>
            <person name="Gilroy R."/>
            <person name="Ravi A."/>
            <person name="Getino M."/>
            <person name="Pursley I."/>
            <person name="Horton D.L."/>
            <person name="Alikhan N.F."/>
            <person name="Baker D."/>
            <person name="Gharbi K."/>
            <person name="Hall N."/>
            <person name="Watson M."/>
            <person name="Adriaenssens E.M."/>
            <person name="Foster-Nyarko E."/>
            <person name="Jarju S."/>
            <person name="Secka A."/>
            <person name="Antonio M."/>
            <person name="Oren A."/>
            <person name="Chaudhuri R.R."/>
            <person name="La Ragione R."/>
            <person name="Hildebrand F."/>
            <person name="Pallen M.J."/>
        </authorList>
    </citation>
    <scope>NUCLEOTIDE SEQUENCE</scope>
    <source>
        <strain evidence="17">811</strain>
    </source>
</reference>
<keyword evidence="9" id="KW-0460">Magnesium</keyword>
<keyword evidence="13" id="KW-0961">Cell wall biogenesis/degradation</keyword>
<dbReference type="GO" id="GO:0009252">
    <property type="term" value="P:peptidoglycan biosynthetic process"/>
    <property type="evidence" value="ECO:0007669"/>
    <property type="project" value="UniProtKB-KW"/>
</dbReference>
<comment type="cofactor">
    <cofactor evidence="1">
        <name>Mg(2+)</name>
        <dbReference type="ChEBI" id="CHEBI:18420"/>
    </cofactor>
</comment>
<organism evidence="17 18">
    <name type="scientific">Candidatus Borkfalkia faecipullorum</name>
    <dbReference type="NCBI Taxonomy" id="2838510"/>
    <lineage>
        <taxon>Bacteria</taxon>
        <taxon>Bacillati</taxon>
        <taxon>Bacillota</taxon>
        <taxon>Clostridia</taxon>
        <taxon>Christensenellales</taxon>
        <taxon>Christensenellaceae</taxon>
        <taxon>Candidatus Borkfalkia</taxon>
    </lineage>
</organism>
<keyword evidence="5" id="KW-0963">Cytoplasm</keyword>
<reference evidence="17" key="2">
    <citation type="submission" date="2021-04" db="EMBL/GenBank/DDBJ databases">
        <authorList>
            <person name="Gilroy R."/>
        </authorList>
    </citation>
    <scope>NUCLEOTIDE SEQUENCE</scope>
    <source>
        <strain evidence="17">811</strain>
    </source>
</reference>
<evidence type="ECO:0000256" key="1">
    <source>
        <dbReference type="ARBA" id="ARBA00001946"/>
    </source>
</evidence>
<keyword evidence="10" id="KW-0133">Cell shape</keyword>
<dbReference type="GO" id="GO:0019134">
    <property type="term" value="F:glucosamine-1-phosphate N-acetyltransferase activity"/>
    <property type="evidence" value="ECO:0007669"/>
    <property type="project" value="UniProtKB-EC"/>
</dbReference>
<evidence type="ECO:0000256" key="15">
    <source>
        <dbReference type="ARBA" id="ARBA00048493"/>
    </source>
</evidence>
<dbReference type="GO" id="GO:0071555">
    <property type="term" value="P:cell wall organization"/>
    <property type="evidence" value="ECO:0007669"/>
    <property type="project" value="UniProtKB-KW"/>
</dbReference>